<comment type="caution">
    <text evidence="1">The sequence shown here is derived from an EMBL/GenBank/DDBJ whole genome shotgun (WGS) entry which is preliminary data.</text>
</comment>
<evidence type="ECO:0008006" key="3">
    <source>
        <dbReference type="Google" id="ProtNLM"/>
    </source>
</evidence>
<sequence>MSASLSRCPQCFGEGTQLVDASLTYLDHETGALEVEVAPNEEPCPTCHHLGTVTLKRRVQLMLASDRYRTGRR</sequence>
<evidence type="ECO:0000313" key="2">
    <source>
        <dbReference type="Proteomes" id="UP001404956"/>
    </source>
</evidence>
<evidence type="ECO:0000313" key="1">
    <source>
        <dbReference type="EMBL" id="GAA5533892.1"/>
    </source>
</evidence>
<protein>
    <recommendedName>
        <fullName evidence="3">YgiT-type zinc finger protein</fullName>
    </recommendedName>
</protein>
<reference evidence="1 2" key="1">
    <citation type="submission" date="2024-02" db="EMBL/GenBank/DDBJ databases">
        <title>Deinococcus aluminii NBRC 112889.</title>
        <authorList>
            <person name="Ichikawa N."/>
            <person name="Katano-Makiyama Y."/>
            <person name="Hidaka K."/>
        </authorList>
    </citation>
    <scope>NUCLEOTIDE SEQUENCE [LARGE SCALE GENOMIC DNA]</scope>
    <source>
        <strain evidence="1 2">NBRC 112889</strain>
    </source>
</reference>
<accession>A0ABP9XEU5</accession>
<gene>
    <name evidence="1" type="ORF">Dalu01_02300</name>
</gene>
<name>A0ABP9XEU5_9DEIO</name>
<dbReference type="RefSeq" id="WP_345454717.1">
    <property type="nucleotide sequence ID" value="NZ_BAABRV010000005.1"/>
</dbReference>
<dbReference type="Proteomes" id="UP001404956">
    <property type="component" value="Unassembled WGS sequence"/>
</dbReference>
<keyword evidence="2" id="KW-1185">Reference proteome</keyword>
<proteinExistence type="predicted"/>
<dbReference type="EMBL" id="BAABRV010000005">
    <property type="protein sequence ID" value="GAA5533892.1"/>
    <property type="molecule type" value="Genomic_DNA"/>
</dbReference>
<organism evidence="1 2">
    <name type="scientific">Deinococcus aluminii</name>
    <dbReference type="NCBI Taxonomy" id="1656885"/>
    <lineage>
        <taxon>Bacteria</taxon>
        <taxon>Thermotogati</taxon>
        <taxon>Deinococcota</taxon>
        <taxon>Deinococci</taxon>
        <taxon>Deinococcales</taxon>
        <taxon>Deinococcaceae</taxon>
        <taxon>Deinococcus</taxon>
    </lineage>
</organism>